<dbReference type="SUPFAM" id="SSF54106">
    <property type="entry name" value="LysM domain"/>
    <property type="match status" value="1"/>
</dbReference>
<name>A0A5C8ZD25_9ACTN</name>
<evidence type="ECO:0000256" key="1">
    <source>
        <dbReference type="ARBA" id="ARBA00010830"/>
    </source>
</evidence>
<dbReference type="Gene3D" id="1.10.530.10">
    <property type="match status" value="1"/>
</dbReference>
<feature type="chain" id="PRO_5023152221" evidence="3">
    <location>
        <begin position="44"/>
        <end position="211"/>
    </location>
</feature>
<dbReference type="CDD" id="cd00118">
    <property type="entry name" value="LysM"/>
    <property type="match status" value="1"/>
</dbReference>
<dbReference type="PANTHER" id="PTHR34700:SF4">
    <property type="entry name" value="PHAGE-LIKE ELEMENT PBSX PROTEIN XKDP"/>
    <property type="match status" value="1"/>
</dbReference>
<dbReference type="InterPro" id="IPR023346">
    <property type="entry name" value="Lysozyme-like_dom_sf"/>
</dbReference>
<dbReference type="PROSITE" id="PS51318">
    <property type="entry name" value="TAT"/>
    <property type="match status" value="1"/>
</dbReference>
<proteinExistence type="inferred from homology"/>
<organism evidence="5 6">
    <name type="scientific">Quadrisphaera setariae</name>
    <dbReference type="NCBI Taxonomy" id="2593304"/>
    <lineage>
        <taxon>Bacteria</taxon>
        <taxon>Bacillati</taxon>
        <taxon>Actinomycetota</taxon>
        <taxon>Actinomycetes</taxon>
        <taxon>Kineosporiales</taxon>
        <taxon>Kineosporiaceae</taxon>
        <taxon>Quadrisphaera</taxon>
    </lineage>
</organism>
<evidence type="ECO:0000313" key="5">
    <source>
        <dbReference type="EMBL" id="TXR55995.1"/>
    </source>
</evidence>
<dbReference type="Pfam" id="PF01476">
    <property type="entry name" value="LysM"/>
    <property type="match status" value="1"/>
</dbReference>
<keyword evidence="6" id="KW-1185">Reference proteome</keyword>
<evidence type="ECO:0000256" key="3">
    <source>
        <dbReference type="SAM" id="SignalP"/>
    </source>
</evidence>
<dbReference type="GO" id="GO:0016787">
    <property type="term" value="F:hydrolase activity"/>
    <property type="evidence" value="ECO:0007669"/>
    <property type="project" value="UniProtKB-KW"/>
</dbReference>
<gene>
    <name evidence="5" type="ORF">FMM08_11060</name>
</gene>
<protein>
    <submittedName>
        <fullName evidence="5">LysM peptidoglycan-binding domain-containing protein</fullName>
    </submittedName>
</protein>
<dbReference type="CDD" id="cd13925">
    <property type="entry name" value="RPF"/>
    <property type="match status" value="1"/>
</dbReference>
<dbReference type="PROSITE" id="PS51782">
    <property type="entry name" value="LYSM"/>
    <property type="match status" value="1"/>
</dbReference>
<comment type="similarity">
    <text evidence="1">Belongs to the transglycosylase family. Rpf subfamily.</text>
</comment>
<accession>A0A5C8ZD25</accession>
<dbReference type="Gene3D" id="3.10.350.10">
    <property type="entry name" value="LysM domain"/>
    <property type="match status" value="1"/>
</dbReference>
<dbReference type="AlphaFoldDB" id="A0A5C8ZD25"/>
<keyword evidence="3" id="KW-0732">Signal</keyword>
<feature type="signal peptide" evidence="3">
    <location>
        <begin position="1"/>
        <end position="43"/>
    </location>
</feature>
<dbReference type="RefSeq" id="WP_147926427.1">
    <property type="nucleotide sequence ID" value="NZ_VKAC01000006.1"/>
</dbReference>
<dbReference type="InterPro" id="IPR006311">
    <property type="entry name" value="TAT_signal"/>
</dbReference>
<evidence type="ECO:0000313" key="6">
    <source>
        <dbReference type="Proteomes" id="UP000321234"/>
    </source>
</evidence>
<dbReference type="InterPro" id="IPR018392">
    <property type="entry name" value="LysM"/>
</dbReference>
<dbReference type="EMBL" id="VKAC01000006">
    <property type="protein sequence ID" value="TXR55995.1"/>
    <property type="molecule type" value="Genomic_DNA"/>
</dbReference>
<dbReference type="Pfam" id="PF06737">
    <property type="entry name" value="Transglycosylas"/>
    <property type="match status" value="1"/>
</dbReference>
<evidence type="ECO:0000259" key="4">
    <source>
        <dbReference type="PROSITE" id="PS51782"/>
    </source>
</evidence>
<keyword evidence="2" id="KW-0378">Hydrolase</keyword>
<comment type="caution">
    <text evidence="5">The sequence shown here is derived from an EMBL/GenBank/DDBJ whole genome shotgun (WGS) entry which is preliminary data.</text>
</comment>
<evidence type="ECO:0000256" key="2">
    <source>
        <dbReference type="ARBA" id="ARBA00022801"/>
    </source>
</evidence>
<dbReference type="InterPro" id="IPR036779">
    <property type="entry name" value="LysM_dom_sf"/>
</dbReference>
<dbReference type="Proteomes" id="UP000321234">
    <property type="component" value="Unassembled WGS sequence"/>
</dbReference>
<dbReference type="OrthoDB" id="1404170at2"/>
<sequence>MSRTARHRAQPQPSRITRRALGVAATAAVAAAPVVAVAAPASAATGATWDRLAQCESTGDWSINTGNGYYGGVQFSASTWKGFGGGQYASRADLASREEQIAVAEKVLAAQGWGAWPSCSRKLGLTAADKAGSAGAAPAAAAAADDVAAQRTPQASRSASRTGGTYTVAPGDTLARIASAQGTSWQAIYSANASVIGSNPHRIFVGQVLSV</sequence>
<dbReference type="InterPro" id="IPR010618">
    <property type="entry name" value="RPF"/>
</dbReference>
<reference evidence="5 6" key="1">
    <citation type="submission" date="2019-07" db="EMBL/GenBank/DDBJ databases">
        <title>Quadrisphaera sp. strain DD2A genome sequencing and assembly.</title>
        <authorList>
            <person name="Kim I."/>
        </authorList>
    </citation>
    <scope>NUCLEOTIDE SEQUENCE [LARGE SCALE GENOMIC DNA]</scope>
    <source>
        <strain evidence="5 6">DD2A</strain>
    </source>
</reference>
<dbReference type="SMART" id="SM00257">
    <property type="entry name" value="LysM"/>
    <property type="match status" value="1"/>
</dbReference>
<dbReference type="PANTHER" id="PTHR34700">
    <property type="entry name" value="POTASSIUM BINDING PROTEIN KBP"/>
    <property type="match status" value="1"/>
</dbReference>
<dbReference type="InterPro" id="IPR052196">
    <property type="entry name" value="Bact_Kbp"/>
</dbReference>
<dbReference type="SUPFAM" id="SSF53955">
    <property type="entry name" value="Lysozyme-like"/>
    <property type="match status" value="1"/>
</dbReference>
<feature type="domain" description="LysM" evidence="4">
    <location>
        <begin position="164"/>
        <end position="211"/>
    </location>
</feature>